<evidence type="ECO:0000313" key="7">
    <source>
        <dbReference type="EMBL" id="EFI96716.1"/>
    </source>
</evidence>
<reference evidence="7 8" key="1">
    <citation type="journal article" date="2010" name="Nat. Biotechnol.">
        <title>Genome sequence of the model mushroom Schizophyllum commune.</title>
        <authorList>
            <person name="Ohm R.A."/>
            <person name="de Jong J.F."/>
            <person name="Lugones L.G."/>
            <person name="Aerts A."/>
            <person name="Kothe E."/>
            <person name="Stajich J.E."/>
            <person name="de Vries R.P."/>
            <person name="Record E."/>
            <person name="Levasseur A."/>
            <person name="Baker S.E."/>
            <person name="Bartholomew K.A."/>
            <person name="Coutinho P.M."/>
            <person name="Erdmann S."/>
            <person name="Fowler T.J."/>
            <person name="Gathman A.C."/>
            <person name="Lombard V."/>
            <person name="Henrissat B."/>
            <person name="Knabe N."/>
            <person name="Kuees U."/>
            <person name="Lilly W.W."/>
            <person name="Lindquist E."/>
            <person name="Lucas S."/>
            <person name="Magnuson J.K."/>
            <person name="Piumi F."/>
            <person name="Raudaskoski M."/>
            <person name="Salamov A."/>
            <person name="Schmutz J."/>
            <person name="Schwarze F.W.M.R."/>
            <person name="vanKuyk P.A."/>
            <person name="Horton J.S."/>
            <person name="Grigoriev I.V."/>
            <person name="Woesten H.A.B."/>
        </authorList>
    </citation>
    <scope>NUCLEOTIDE SEQUENCE [LARGE SCALE GENOMIC DNA]</scope>
    <source>
        <strain evidence="8">H4-8 / FGSC 9210</strain>
    </source>
</reference>
<dbReference type="InterPro" id="IPR006694">
    <property type="entry name" value="Fatty_acid_hydroxylase"/>
</dbReference>
<comment type="subcellular location">
    <subcellularLocation>
        <location evidence="1">Membrane</location>
    </subcellularLocation>
</comment>
<feature type="domain" description="Fatty acid hydroxylase" evidence="6">
    <location>
        <begin position="169"/>
        <end position="297"/>
    </location>
</feature>
<dbReference type="AlphaFoldDB" id="D8Q415"/>
<protein>
    <recommendedName>
        <fullName evidence="6">Fatty acid hydroxylase domain-containing protein</fullName>
    </recommendedName>
</protein>
<feature type="transmembrane region" description="Helical" evidence="5">
    <location>
        <begin position="237"/>
        <end position="254"/>
    </location>
</feature>
<accession>D8Q415</accession>
<evidence type="ECO:0000256" key="2">
    <source>
        <dbReference type="ARBA" id="ARBA00022692"/>
    </source>
</evidence>
<feature type="transmembrane region" description="Helical" evidence="5">
    <location>
        <begin position="163"/>
        <end position="183"/>
    </location>
</feature>
<dbReference type="GO" id="GO:0016491">
    <property type="term" value="F:oxidoreductase activity"/>
    <property type="evidence" value="ECO:0007669"/>
    <property type="project" value="InterPro"/>
</dbReference>
<dbReference type="GO" id="GO:0005506">
    <property type="term" value="F:iron ion binding"/>
    <property type="evidence" value="ECO:0007669"/>
    <property type="project" value="InterPro"/>
</dbReference>
<organism evidence="8">
    <name type="scientific">Schizophyllum commune (strain H4-8 / FGSC 9210)</name>
    <name type="common">Split gill fungus</name>
    <dbReference type="NCBI Taxonomy" id="578458"/>
    <lineage>
        <taxon>Eukaryota</taxon>
        <taxon>Fungi</taxon>
        <taxon>Dikarya</taxon>
        <taxon>Basidiomycota</taxon>
        <taxon>Agaricomycotina</taxon>
        <taxon>Agaricomycetes</taxon>
        <taxon>Agaricomycetidae</taxon>
        <taxon>Agaricales</taxon>
        <taxon>Schizophyllaceae</taxon>
        <taxon>Schizophyllum</taxon>
    </lineage>
</organism>
<name>D8Q415_SCHCM</name>
<dbReference type="EMBL" id="GL377306">
    <property type="protein sequence ID" value="EFI96716.1"/>
    <property type="molecule type" value="Genomic_DNA"/>
</dbReference>
<proteinExistence type="predicted"/>
<dbReference type="GO" id="GO:0016020">
    <property type="term" value="C:membrane"/>
    <property type="evidence" value="ECO:0007669"/>
    <property type="project" value="UniProtKB-SubCell"/>
</dbReference>
<sequence length="319" mass="37705">MDVILPLADEYLLDSLYAKLIPLSAFAATPEAYEGLNSTLVPSKWTQLVSHLPHPPLPEVAAYEAVSAWPRDYLLRESISITVLTLLGIHLLYFSTAWFSYNFIFDKRMMRHPKFLKDQVRLEIVTSLKAFPMMTLLTLPWFLAEVHGYSRLYDNVGTYGWPYFLFSIFFFLAFTDYCIYWAHRWLHIPVIYRWLHKPHHKWIIPTPFASHAFHPCDGYIQSLPYHIFIFLFPLHRYLYLGLFVFVNFWSIFIHDSDMITGHPLENIINGPAHHTLHHVYFTVNYGQYFTWSDRAGGSYMHPDYKFDPLRDIKEEKKAQ</sequence>
<dbReference type="RefSeq" id="XP_003031619.1">
    <property type="nucleotide sequence ID" value="XM_003031573.1"/>
</dbReference>
<dbReference type="VEuPathDB" id="FungiDB:SCHCODRAFT_02543117"/>
<dbReference type="HOGENOM" id="CLU_047036_3_1_1"/>
<gene>
    <name evidence="7" type="ORF">SCHCODRAFT_67790</name>
</gene>
<keyword evidence="2 5" id="KW-0812">Transmembrane</keyword>
<evidence type="ECO:0000259" key="6">
    <source>
        <dbReference type="Pfam" id="PF04116"/>
    </source>
</evidence>
<evidence type="ECO:0000256" key="5">
    <source>
        <dbReference type="SAM" id="Phobius"/>
    </source>
</evidence>
<dbReference type="OrthoDB" id="6354873at2759"/>
<dbReference type="GeneID" id="9589397"/>
<dbReference type="Pfam" id="PF04116">
    <property type="entry name" value="FA_hydroxylase"/>
    <property type="match status" value="1"/>
</dbReference>
<evidence type="ECO:0000256" key="3">
    <source>
        <dbReference type="ARBA" id="ARBA00022989"/>
    </source>
</evidence>
<dbReference type="OMA" id="LIYWVHR"/>
<evidence type="ECO:0000256" key="1">
    <source>
        <dbReference type="ARBA" id="ARBA00004370"/>
    </source>
</evidence>
<dbReference type="Proteomes" id="UP000007431">
    <property type="component" value="Unassembled WGS sequence"/>
</dbReference>
<dbReference type="InParanoid" id="D8Q415"/>
<dbReference type="PANTHER" id="PTHR11863">
    <property type="entry name" value="STEROL DESATURASE"/>
    <property type="match status" value="1"/>
</dbReference>
<feature type="transmembrane region" description="Helical" evidence="5">
    <location>
        <begin position="122"/>
        <end position="143"/>
    </location>
</feature>
<evidence type="ECO:0000313" key="8">
    <source>
        <dbReference type="Proteomes" id="UP000007431"/>
    </source>
</evidence>
<feature type="transmembrane region" description="Helical" evidence="5">
    <location>
        <begin position="79"/>
        <end position="101"/>
    </location>
</feature>
<keyword evidence="3 5" id="KW-1133">Transmembrane helix</keyword>
<dbReference type="KEGG" id="scm:SCHCO_02543117"/>
<dbReference type="STRING" id="578458.D8Q415"/>
<evidence type="ECO:0000256" key="4">
    <source>
        <dbReference type="ARBA" id="ARBA00023136"/>
    </source>
</evidence>
<dbReference type="FunCoup" id="D8Q415">
    <property type="interactions" value="130"/>
</dbReference>
<keyword evidence="4 5" id="KW-0472">Membrane</keyword>
<keyword evidence="8" id="KW-1185">Reference proteome</keyword>
<dbReference type="eggNOG" id="KOG0872">
    <property type="taxonomic scope" value="Eukaryota"/>
</dbReference>
<dbReference type="GO" id="GO:0008610">
    <property type="term" value="P:lipid biosynthetic process"/>
    <property type="evidence" value="ECO:0007669"/>
    <property type="project" value="InterPro"/>
</dbReference>
<dbReference type="InterPro" id="IPR050307">
    <property type="entry name" value="Sterol_Desaturase_Related"/>
</dbReference>